<evidence type="ECO:0000313" key="3">
    <source>
        <dbReference type="Proteomes" id="UP001165663"/>
    </source>
</evidence>
<keyword evidence="1" id="KW-0472">Membrane</keyword>
<keyword evidence="1" id="KW-1133">Transmembrane helix</keyword>
<protein>
    <recommendedName>
        <fullName evidence="4">SHOCT domain-containing protein</fullName>
    </recommendedName>
</protein>
<dbReference type="Proteomes" id="UP001165663">
    <property type="component" value="Unassembled WGS sequence"/>
</dbReference>
<dbReference type="AlphaFoldDB" id="A0AA37PYY2"/>
<keyword evidence="1" id="KW-0812">Transmembrane</keyword>
<proteinExistence type="predicted"/>
<gene>
    <name evidence="2" type="ORF">SRL2020028_61760</name>
</gene>
<dbReference type="EMBL" id="BRXE01000219">
    <property type="protein sequence ID" value="GLB86920.1"/>
    <property type="molecule type" value="Genomic_DNA"/>
</dbReference>
<evidence type="ECO:0000313" key="2">
    <source>
        <dbReference type="EMBL" id="GLB86920.1"/>
    </source>
</evidence>
<dbReference type="GeneID" id="83633067"/>
<feature type="transmembrane region" description="Helical" evidence="1">
    <location>
        <begin position="20"/>
        <end position="39"/>
    </location>
</feature>
<evidence type="ECO:0008006" key="4">
    <source>
        <dbReference type="Google" id="ProtNLM"/>
    </source>
</evidence>
<evidence type="ECO:0000256" key="1">
    <source>
        <dbReference type="SAM" id="Phobius"/>
    </source>
</evidence>
<accession>A0AA37PYY2</accession>
<dbReference type="RefSeq" id="WP_370653217.1">
    <property type="nucleotide sequence ID" value="NZ_BRXE01000219.1"/>
</dbReference>
<sequence length="86" mass="9308">MMYDGGMWGDGRGWGGWASIGVGMVLFWVVVITVIVFAVRYLMGSGGASGGPVPAAAEGVLAGRFARGEIYEDEYRQRIALLHERR</sequence>
<organism evidence="2 3">
    <name type="scientific">Mycobacterium kiyosense</name>
    <dbReference type="NCBI Taxonomy" id="2871094"/>
    <lineage>
        <taxon>Bacteria</taxon>
        <taxon>Bacillati</taxon>
        <taxon>Actinomycetota</taxon>
        <taxon>Actinomycetes</taxon>
        <taxon>Mycobacteriales</taxon>
        <taxon>Mycobacteriaceae</taxon>
        <taxon>Mycobacterium</taxon>
    </lineage>
</organism>
<reference evidence="2" key="1">
    <citation type="submission" date="2022-07" db="EMBL/GenBank/DDBJ databases">
        <title>Mycobacterium kiyosense sp. nov., scotochromogenic slow-glowing species isolated from respiratory specimens.</title>
        <authorList>
            <person name="Fukano H."/>
            <person name="Kazumi Y."/>
            <person name="Sakagami N."/>
            <person name="Ato M."/>
            <person name="Mitarai S."/>
            <person name="Hoshino Y."/>
        </authorList>
    </citation>
    <scope>NUCLEOTIDE SEQUENCE</scope>
    <source>
        <strain evidence="2">SRL2020-028</strain>
    </source>
</reference>
<comment type="caution">
    <text evidence="2">The sequence shown here is derived from an EMBL/GenBank/DDBJ whole genome shotgun (WGS) entry which is preliminary data.</text>
</comment>
<name>A0AA37PYY2_9MYCO</name>